<feature type="domain" description="PAS" evidence="2">
    <location>
        <begin position="84"/>
        <end position="127"/>
    </location>
</feature>
<sequence length="766" mass="86136">MIPIRSHSWHYLLQHPLCGALLYFLLGLFWISSSDHLLDWLVSDRDALIKYQSYKGYFYVGLTAFFAWFLLRQKRSFVHSLNQSERAFADTFTHAAIGIAHVSLSGQFLRANKVLCQMLGYSEAELLLLNFQQLTYPGDLAMDVMELQRLQVGEINNYDIEKRYLCKDGRILWTRLSVALFTSPGQCYFISVIQDISEQKHTQQQLAQSELRFRTLLDNTPQIAVQGYYADGSTFYWNKASEQIYGYTKEEAIGKNLLELIIPSYMQEQVSQAMLHMADTGISVSSEELVLRRKDGSLVPVFSGHAVVKLPDTEAQIFCIDVDLTERKKQAAKLAFLSDFDAVTQLPNRQHFNQSISNAIEQAAQNKTLCALLLMDLDNFKDINDSFGHSAGDELLMQVSQRLQACCAPEHTLARLGGDEFGVLVQSVQSTNEVTALAELLMQQLQSPFLLANGSEIITALSVGISLYPDHASSAEDLIRAADVAMYKVKSEGRNHVAVYTDDLTAQARQRVLLETRLRSALKLDKLECYYQPQLDVLSGKIIGAEVLLRWHDAKYGFIAPSVFIPIAESCGLIHALGKWVLQRSCQQLRQWLDQGIPPFSLAVNVSAQQFNKDQLLDELKQVLAESAVPAELLELEVTESALMIDEAKVVATMHQIKAMGIRLAIDDFGTGYSSLSYLKRLPLDVLKIDRRFVEHIPQAIDDQQIASAIIALAHTMNFKVLAEGVETAEQLAFLREQGCNYYQGFYFSKPLPAQEFIALLLSQPN</sequence>
<dbReference type="PROSITE" id="PS50883">
    <property type="entry name" value="EAL"/>
    <property type="match status" value="1"/>
</dbReference>
<dbReference type="SMART" id="SM00267">
    <property type="entry name" value="GGDEF"/>
    <property type="match status" value="1"/>
</dbReference>
<feature type="transmembrane region" description="Helical" evidence="1">
    <location>
        <begin position="51"/>
        <end position="71"/>
    </location>
</feature>
<dbReference type="NCBIfam" id="TIGR00229">
    <property type="entry name" value="sensory_box"/>
    <property type="match status" value="2"/>
</dbReference>
<dbReference type="SMART" id="SM00086">
    <property type="entry name" value="PAC"/>
    <property type="match status" value="2"/>
</dbReference>
<dbReference type="InterPro" id="IPR029787">
    <property type="entry name" value="Nucleotide_cyclase"/>
</dbReference>
<gene>
    <name evidence="6" type="ORF">ORJ04_04110</name>
</gene>
<dbReference type="Gene3D" id="3.30.450.20">
    <property type="entry name" value="PAS domain"/>
    <property type="match status" value="2"/>
</dbReference>
<dbReference type="Gene3D" id="3.30.70.270">
    <property type="match status" value="1"/>
</dbReference>
<dbReference type="Pfam" id="PF00563">
    <property type="entry name" value="EAL"/>
    <property type="match status" value="1"/>
</dbReference>
<keyword evidence="1" id="KW-0812">Transmembrane</keyword>
<comment type="caution">
    <text evidence="6">The sequence shown here is derived from an EMBL/GenBank/DDBJ whole genome shotgun (WGS) entry which is preliminary data.</text>
</comment>
<feature type="domain" description="EAL" evidence="4">
    <location>
        <begin position="511"/>
        <end position="765"/>
    </location>
</feature>
<dbReference type="PANTHER" id="PTHR44757">
    <property type="entry name" value="DIGUANYLATE CYCLASE DGCP"/>
    <property type="match status" value="1"/>
</dbReference>
<evidence type="ECO:0000259" key="4">
    <source>
        <dbReference type="PROSITE" id="PS50883"/>
    </source>
</evidence>
<dbReference type="Proteomes" id="UP001231109">
    <property type="component" value="Unassembled WGS sequence"/>
</dbReference>
<name>A0ABT9HVI6_9GAMM</name>
<dbReference type="PROSITE" id="PS50887">
    <property type="entry name" value="GGDEF"/>
    <property type="match status" value="1"/>
</dbReference>
<keyword evidence="1" id="KW-1133">Transmembrane helix</keyword>
<dbReference type="InterPro" id="IPR043128">
    <property type="entry name" value="Rev_trsase/Diguanyl_cyclase"/>
</dbReference>
<dbReference type="PROSITE" id="PS50113">
    <property type="entry name" value="PAC"/>
    <property type="match status" value="1"/>
</dbReference>
<dbReference type="RefSeq" id="WP_305974037.1">
    <property type="nucleotide sequence ID" value="NZ_JAPJDZ010000006.1"/>
</dbReference>
<dbReference type="SMART" id="SM00091">
    <property type="entry name" value="PAS"/>
    <property type="match status" value="2"/>
</dbReference>
<dbReference type="InterPro" id="IPR000700">
    <property type="entry name" value="PAS-assoc_C"/>
</dbReference>
<dbReference type="InterPro" id="IPR035965">
    <property type="entry name" value="PAS-like_dom_sf"/>
</dbReference>
<organism evidence="6 7">
    <name type="scientific">Rheinheimera baltica</name>
    <dbReference type="NCBI Taxonomy" id="67576"/>
    <lineage>
        <taxon>Bacteria</taxon>
        <taxon>Pseudomonadati</taxon>
        <taxon>Pseudomonadota</taxon>
        <taxon>Gammaproteobacteria</taxon>
        <taxon>Chromatiales</taxon>
        <taxon>Chromatiaceae</taxon>
        <taxon>Rheinheimera</taxon>
    </lineage>
</organism>
<evidence type="ECO:0000259" key="3">
    <source>
        <dbReference type="PROSITE" id="PS50113"/>
    </source>
</evidence>
<dbReference type="InterPro" id="IPR001610">
    <property type="entry name" value="PAC"/>
</dbReference>
<dbReference type="SUPFAM" id="SSF55785">
    <property type="entry name" value="PYP-like sensor domain (PAS domain)"/>
    <property type="match status" value="2"/>
</dbReference>
<proteinExistence type="predicted"/>
<dbReference type="EMBL" id="JAPJDZ010000006">
    <property type="protein sequence ID" value="MDP5135133.1"/>
    <property type="molecule type" value="Genomic_DNA"/>
</dbReference>
<dbReference type="InterPro" id="IPR001633">
    <property type="entry name" value="EAL_dom"/>
</dbReference>
<dbReference type="SUPFAM" id="SSF55073">
    <property type="entry name" value="Nucleotide cyclase"/>
    <property type="match status" value="1"/>
</dbReference>
<evidence type="ECO:0000256" key="1">
    <source>
        <dbReference type="SAM" id="Phobius"/>
    </source>
</evidence>
<feature type="domain" description="GGDEF" evidence="5">
    <location>
        <begin position="368"/>
        <end position="502"/>
    </location>
</feature>
<protein>
    <submittedName>
        <fullName evidence="6">EAL domain-containing protein</fullName>
    </submittedName>
</protein>
<accession>A0ABT9HVI6</accession>
<dbReference type="SMART" id="SM00052">
    <property type="entry name" value="EAL"/>
    <property type="match status" value="1"/>
</dbReference>
<dbReference type="InterPro" id="IPR000014">
    <property type="entry name" value="PAS"/>
</dbReference>
<dbReference type="PROSITE" id="PS50112">
    <property type="entry name" value="PAS"/>
    <property type="match status" value="2"/>
</dbReference>
<dbReference type="Pfam" id="PF00990">
    <property type="entry name" value="GGDEF"/>
    <property type="match status" value="1"/>
</dbReference>
<dbReference type="SUPFAM" id="SSF141868">
    <property type="entry name" value="EAL domain-like"/>
    <property type="match status" value="1"/>
</dbReference>
<dbReference type="CDD" id="cd01949">
    <property type="entry name" value="GGDEF"/>
    <property type="match status" value="1"/>
</dbReference>
<dbReference type="Pfam" id="PF13426">
    <property type="entry name" value="PAS_9"/>
    <property type="match status" value="1"/>
</dbReference>
<feature type="transmembrane region" description="Helical" evidence="1">
    <location>
        <begin position="12"/>
        <end position="31"/>
    </location>
</feature>
<dbReference type="InterPro" id="IPR000160">
    <property type="entry name" value="GGDEF_dom"/>
</dbReference>
<feature type="domain" description="PAC" evidence="3">
    <location>
        <begin position="158"/>
        <end position="208"/>
    </location>
</feature>
<evidence type="ECO:0000313" key="6">
    <source>
        <dbReference type="EMBL" id="MDP5135133.1"/>
    </source>
</evidence>
<dbReference type="InterPro" id="IPR035919">
    <property type="entry name" value="EAL_sf"/>
</dbReference>
<dbReference type="PANTHER" id="PTHR44757:SF2">
    <property type="entry name" value="BIOFILM ARCHITECTURE MAINTENANCE PROTEIN MBAA"/>
    <property type="match status" value="1"/>
</dbReference>
<dbReference type="InterPro" id="IPR013655">
    <property type="entry name" value="PAS_fold_3"/>
</dbReference>
<dbReference type="CDD" id="cd01948">
    <property type="entry name" value="EAL"/>
    <property type="match status" value="1"/>
</dbReference>
<keyword evidence="1" id="KW-0472">Membrane</keyword>
<evidence type="ECO:0000259" key="5">
    <source>
        <dbReference type="PROSITE" id="PS50887"/>
    </source>
</evidence>
<dbReference type="Gene3D" id="3.20.20.450">
    <property type="entry name" value="EAL domain"/>
    <property type="match status" value="1"/>
</dbReference>
<evidence type="ECO:0000313" key="7">
    <source>
        <dbReference type="Proteomes" id="UP001231109"/>
    </source>
</evidence>
<dbReference type="Pfam" id="PF08447">
    <property type="entry name" value="PAS_3"/>
    <property type="match status" value="1"/>
</dbReference>
<reference evidence="6 7" key="1">
    <citation type="submission" date="2022-11" db="EMBL/GenBank/DDBJ databases">
        <title>Viruses from the air-sea interface of a natural surface slick.</title>
        <authorList>
            <person name="Rahlff J."/>
            <person name="Holmfeldt K."/>
        </authorList>
    </citation>
    <scope>NUCLEOTIDE SEQUENCE [LARGE SCALE GENOMIC DNA]</scope>
    <source>
        <strain evidence="6 7">SMS4</strain>
    </source>
</reference>
<dbReference type="CDD" id="cd00130">
    <property type="entry name" value="PAS"/>
    <property type="match status" value="2"/>
</dbReference>
<feature type="domain" description="PAS" evidence="2">
    <location>
        <begin position="209"/>
        <end position="264"/>
    </location>
</feature>
<dbReference type="InterPro" id="IPR052155">
    <property type="entry name" value="Biofilm_reg_signaling"/>
</dbReference>
<dbReference type="NCBIfam" id="TIGR00254">
    <property type="entry name" value="GGDEF"/>
    <property type="match status" value="1"/>
</dbReference>
<keyword evidence="7" id="KW-1185">Reference proteome</keyword>
<evidence type="ECO:0000259" key="2">
    <source>
        <dbReference type="PROSITE" id="PS50112"/>
    </source>
</evidence>